<comment type="pathway">
    <text evidence="12">Amino-sugar metabolism; N-acetylmuramate degradation.</text>
</comment>
<dbReference type="InterPro" id="IPR040190">
    <property type="entry name" value="MURQ/GCKR"/>
</dbReference>
<feature type="active site" description="Proton donor" evidence="12">
    <location>
        <position position="81"/>
    </location>
</feature>
<dbReference type="HAMAP" id="MF_00068">
    <property type="entry name" value="MurQ"/>
    <property type="match status" value="1"/>
</dbReference>
<dbReference type="CDD" id="cd05007">
    <property type="entry name" value="SIS_Etherase"/>
    <property type="match status" value="1"/>
</dbReference>
<dbReference type="SUPFAM" id="SSF53697">
    <property type="entry name" value="SIS domain"/>
    <property type="match status" value="1"/>
</dbReference>
<dbReference type="PROSITE" id="PS51464">
    <property type="entry name" value="SIS"/>
    <property type="match status" value="1"/>
</dbReference>
<dbReference type="STRING" id="582851.GCA_900162665_00854"/>
<evidence type="ECO:0000256" key="12">
    <source>
        <dbReference type="HAMAP-Rule" id="MF_00068"/>
    </source>
</evidence>
<evidence type="ECO:0000256" key="5">
    <source>
        <dbReference type="ARBA" id="ARBA00060595"/>
    </source>
</evidence>
<comment type="pathway">
    <text evidence="5">Amino-sugar metabolism; 1,6-anhydro-N-acetylmuramate degradation.</text>
</comment>
<dbReference type="NCBIfam" id="TIGR00274">
    <property type="entry name" value="N-acetylmuramic acid 6-phosphate etherase"/>
    <property type="match status" value="1"/>
</dbReference>
<dbReference type="NCBIfam" id="NF003915">
    <property type="entry name" value="PRK05441.1"/>
    <property type="match status" value="1"/>
</dbReference>
<dbReference type="InterPro" id="IPR001347">
    <property type="entry name" value="SIS_dom"/>
</dbReference>
<dbReference type="EMBL" id="BJYM01000006">
    <property type="protein sequence ID" value="GEN86984.1"/>
    <property type="molecule type" value="Genomic_DNA"/>
</dbReference>
<evidence type="ECO:0000256" key="4">
    <source>
        <dbReference type="ARBA" id="ARBA00051747"/>
    </source>
</evidence>
<dbReference type="FunFam" id="3.40.50.10490:FF:000014">
    <property type="entry name" value="N-acetylmuramic acid 6-phosphate etherase"/>
    <property type="match status" value="1"/>
</dbReference>
<comment type="catalytic activity">
    <reaction evidence="4 12">
        <text>N-acetyl-D-muramate 6-phosphate + H2O = N-acetyl-D-glucosamine 6-phosphate + (R)-lactate</text>
        <dbReference type="Rhea" id="RHEA:26410"/>
        <dbReference type="ChEBI" id="CHEBI:15377"/>
        <dbReference type="ChEBI" id="CHEBI:16004"/>
        <dbReference type="ChEBI" id="CHEBI:57513"/>
        <dbReference type="ChEBI" id="CHEBI:58722"/>
        <dbReference type="EC" id="4.2.1.126"/>
    </reaction>
</comment>
<dbReference type="RefSeq" id="WP_246145097.1">
    <property type="nucleotide sequence ID" value="NZ_BJYM01000006.1"/>
</dbReference>
<keyword evidence="3 12" id="KW-0119">Carbohydrate metabolism</keyword>
<feature type="domain" description="SIS" evidence="13">
    <location>
        <begin position="53"/>
        <end position="216"/>
    </location>
</feature>
<dbReference type="InterPro" id="IPR046348">
    <property type="entry name" value="SIS_dom_sf"/>
</dbReference>
<dbReference type="PANTHER" id="PTHR10088:SF4">
    <property type="entry name" value="GLUCOKINASE REGULATORY PROTEIN"/>
    <property type="match status" value="1"/>
</dbReference>
<dbReference type="InterPro" id="IPR005486">
    <property type="entry name" value="Glucokinase_regulatory_CS"/>
</dbReference>
<evidence type="ECO:0000256" key="6">
    <source>
        <dbReference type="ARBA" id="ARBA00060672"/>
    </source>
</evidence>
<dbReference type="Proteomes" id="UP000321558">
    <property type="component" value="Unassembled WGS sequence"/>
</dbReference>
<dbReference type="GO" id="GO:0016803">
    <property type="term" value="F:ether hydrolase activity"/>
    <property type="evidence" value="ECO:0007669"/>
    <property type="project" value="TreeGrafter"/>
</dbReference>
<evidence type="ECO:0000256" key="1">
    <source>
        <dbReference type="ARBA" id="ARBA00011738"/>
    </source>
</evidence>
<reference evidence="14 15" key="1">
    <citation type="submission" date="2019-07" db="EMBL/GenBank/DDBJ databases">
        <title>Whole genome shotgun sequence of Oceanobacillus sojae NBRC 105379.</title>
        <authorList>
            <person name="Hosoyama A."/>
            <person name="Uohara A."/>
            <person name="Ohji S."/>
            <person name="Ichikawa N."/>
        </authorList>
    </citation>
    <scope>NUCLEOTIDE SEQUENCE [LARGE SCALE GENOMIC DNA]</scope>
    <source>
        <strain evidence="14 15">NBRC 105379</strain>
    </source>
</reference>
<keyword evidence="2 12" id="KW-0456">Lyase</keyword>
<evidence type="ECO:0000256" key="10">
    <source>
        <dbReference type="ARBA" id="ARBA00077905"/>
    </source>
</evidence>
<dbReference type="Pfam" id="PF20741">
    <property type="entry name" value="GKRP-like_C"/>
    <property type="match status" value="1"/>
</dbReference>
<proteinExistence type="inferred from homology"/>
<dbReference type="GO" id="GO:0046348">
    <property type="term" value="P:amino sugar catabolic process"/>
    <property type="evidence" value="ECO:0007669"/>
    <property type="project" value="InterPro"/>
</dbReference>
<evidence type="ECO:0000256" key="3">
    <source>
        <dbReference type="ARBA" id="ARBA00023277"/>
    </source>
</evidence>
<keyword evidence="15" id="KW-1185">Reference proteome</keyword>
<comment type="similarity">
    <text evidence="7 12">Belongs to the GCKR-like family. MurNAc-6-P etherase subfamily.</text>
</comment>
<sequence>MEQLLTERRNNRTKNLDQCSTIEIIQLMNEEEKTVDLAIKNQEKNIETVITEITKCLEQKGRLIYVGAGTSGRLGVLDAAECIPTFGVSKDQVIGVLAGGNKAFVEAIEGVEDDFDQGSIDLEALKISNKDIVIGIAASGRTPYVLGALNYAKEKNAQTVALACNKDSEIGRCAQLKIELDVGPEVLSGSTRLKSGTAQKKVLNMLSTISMIRIGKVYENLMVDVKATNKKLKRRAERILSTVGEISLEEAQQILSRTDYQLKLAIIMVKKNLGMTEAEQLLASANGFLRTALED</sequence>
<evidence type="ECO:0000259" key="13">
    <source>
        <dbReference type="PROSITE" id="PS51464"/>
    </source>
</evidence>
<gene>
    <name evidence="14" type="primary">murQ_2</name>
    <name evidence="12" type="synonym">murQ</name>
    <name evidence="14" type="ORF">OSO01_17230</name>
</gene>
<name>A0A511ZHS0_9BACI</name>
<comment type="caution">
    <text evidence="14">The sequence shown here is derived from an EMBL/GenBank/DDBJ whole genome shotgun (WGS) entry which is preliminary data.</text>
</comment>
<dbReference type="AlphaFoldDB" id="A0A511ZHS0"/>
<dbReference type="Pfam" id="PF22645">
    <property type="entry name" value="GKRP_SIS_N"/>
    <property type="match status" value="1"/>
</dbReference>
<accession>A0A511ZHS0</accession>
<comment type="miscellaneous">
    <text evidence="12">A lyase-type mechanism (elimination/hydration) is suggested for the cleavage of the lactyl ether bond of MurNAc 6-phosphate, with the formation of an alpha,beta-unsaturated aldehyde intermediate with (E)-stereochemistry, followed by the syn addition of water to give product.</text>
</comment>
<evidence type="ECO:0000256" key="11">
    <source>
        <dbReference type="ARBA" id="ARBA00084049"/>
    </source>
</evidence>
<feature type="active site" evidence="12">
    <location>
        <position position="112"/>
    </location>
</feature>
<evidence type="ECO:0000256" key="9">
    <source>
        <dbReference type="ARBA" id="ARBA00070061"/>
    </source>
</evidence>
<evidence type="ECO:0000256" key="7">
    <source>
        <dbReference type="ARBA" id="ARBA00061234"/>
    </source>
</evidence>
<dbReference type="EC" id="4.2.1.126" evidence="8 12"/>
<dbReference type="NCBIfam" id="NF009222">
    <property type="entry name" value="PRK12570.1"/>
    <property type="match status" value="1"/>
</dbReference>
<comment type="subunit">
    <text evidence="1 12">Homodimer.</text>
</comment>
<comment type="function">
    <text evidence="12">Specifically catalyzes the cleavage of the D-lactyl ether substituent of MurNAc 6-phosphate, producing GlcNAc 6-phosphate and D-lactate.</text>
</comment>
<dbReference type="FunFam" id="1.10.8.1080:FF:000001">
    <property type="entry name" value="N-acetylmuramic acid 6-phosphate etherase"/>
    <property type="match status" value="1"/>
</dbReference>
<dbReference type="PANTHER" id="PTHR10088">
    <property type="entry name" value="GLUCOKINASE REGULATORY PROTEIN"/>
    <property type="match status" value="1"/>
</dbReference>
<dbReference type="GO" id="GO:0097367">
    <property type="term" value="F:carbohydrate derivative binding"/>
    <property type="evidence" value="ECO:0007669"/>
    <property type="project" value="InterPro"/>
</dbReference>
<dbReference type="Gene3D" id="3.40.50.10490">
    <property type="entry name" value="Glucose-6-phosphate isomerase like protein, domain 1"/>
    <property type="match status" value="1"/>
</dbReference>
<dbReference type="UniPathway" id="UPA00342"/>
<evidence type="ECO:0000313" key="15">
    <source>
        <dbReference type="Proteomes" id="UP000321558"/>
    </source>
</evidence>
<evidence type="ECO:0000313" key="14">
    <source>
        <dbReference type="EMBL" id="GEN86984.1"/>
    </source>
</evidence>
<evidence type="ECO:0000256" key="2">
    <source>
        <dbReference type="ARBA" id="ARBA00023239"/>
    </source>
</evidence>
<comment type="pathway">
    <text evidence="6">Cell wall biogenesis.</text>
</comment>
<dbReference type="InterPro" id="IPR005488">
    <property type="entry name" value="Etherase_MurQ"/>
</dbReference>
<organism evidence="14 15">
    <name type="scientific">Oceanobacillus sojae</name>
    <dbReference type="NCBI Taxonomy" id="582851"/>
    <lineage>
        <taxon>Bacteria</taxon>
        <taxon>Bacillati</taxon>
        <taxon>Bacillota</taxon>
        <taxon>Bacilli</taxon>
        <taxon>Bacillales</taxon>
        <taxon>Bacillaceae</taxon>
        <taxon>Oceanobacillus</taxon>
    </lineage>
</organism>
<dbReference type="PROSITE" id="PS01272">
    <property type="entry name" value="GCKR"/>
    <property type="match status" value="1"/>
</dbReference>
<dbReference type="GO" id="GO:0016835">
    <property type="term" value="F:carbon-oxygen lyase activity"/>
    <property type="evidence" value="ECO:0007669"/>
    <property type="project" value="UniProtKB-UniRule"/>
</dbReference>
<dbReference type="GO" id="GO:0009254">
    <property type="term" value="P:peptidoglycan turnover"/>
    <property type="evidence" value="ECO:0007669"/>
    <property type="project" value="TreeGrafter"/>
</dbReference>
<protein>
    <recommendedName>
        <fullName evidence="9 12">N-acetylmuramic acid 6-phosphate etherase</fullName>
        <shortName evidence="12">MurNAc-6-P etherase</shortName>
        <ecNumber evidence="8 12">4.2.1.126</ecNumber>
    </recommendedName>
    <alternativeName>
        <fullName evidence="11 12">N-acetylmuramic acid 6-phosphate hydrolase</fullName>
    </alternativeName>
    <alternativeName>
        <fullName evidence="10 12">N-acetylmuramic acid 6-phosphate lyase</fullName>
    </alternativeName>
</protein>
<dbReference type="Gene3D" id="1.10.8.1080">
    <property type="match status" value="1"/>
</dbReference>
<evidence type="ECO:0000256" key="8">
    <source>
        <dbReference type="ARBA" id="ARBA00067056"/>
    </source>
</evidence>
<dbReference type="GO" id="GO:0097173">
    <property type="term" value="P:N-acetylmuramic acid catabolic process"/>
    <property type="evidence" value="ECO:0007669"/>
    <property type="project" value="UniProtKB-UniPathway"/>
</dbReference>